<accession>A0AAU7DF05</accession>
<evidence type="ECO:0000313" key="2">
    <source>
        <dbReference type="EMBL" id="XBH15843.1"/>
    </source>
</evidence>
<proteinExistence type="predicted"/>
<reference evidence="2" key="1">
    <citation type="submission" date="2023-03" db="EMBL/GenBank/DDBJ databases">
        <title>Edaphobacter sp.</title>
        <authorList>
            <person name="Huber K.J."/>
            <person name="Papendorf J."/>
            <person name="Pilke C."/>
            <person name="Bunk B."/>
            <person name="Sproeer C."/>
            <person name="Pester M."/>
        </authorList>
    </citation>
    <scope>NUCLEOTIDE SEQUENCE</scope>
    <source>
        <strain evidence="2">DSM 110680</strain>
    </source>
</reference>
<dbReference type="AlphaFoldDB" id="A0AAU7DF05"/>
<sequence>MNLQDLTPVQIIILAVVVLLIIGAIVFFLQKKRTEKLRQHFGPEYDRAVAEGGDRRRAEAKLEERADRVKKFNLRPLSAEDQARYTEQWNRVQAHFVDAPAGAVAEADQLLGDIMATRGYPVGDFEQRAADISVDHPVVTQNYRSAHEIALRQSKGQASTEDLRRAMIHYRALFEELVSHNKDAAVVERKPVIAANHADYNGETVRVRRG</sequence>
<evidence type="ECO:0000256" key="1">
    <source>
        <dbReference type="SAM" id="Phobius"/>
    </source>
</evidence>
<keyword evidence="1" id="KW-1133">Transmembrane helix</keyword>
<dbReference type="EMBL" id="CP121196">
    <property type="protein sequence ID" value="XBH15843.1"/>
    <property type="molecule type" value="Genomic_DNA"/>
</dbReference>
<name>A0AAU7DF05_9BACT</name>
<dbReference type="RefSeq" id="WP_348261075.1">
    <property type="nucleotide sequence ID" value="NZ_CP121196.1"/>
</dbReference>
<keyword evidence="1" id="KW-0812">Transmembrane</keyword>
<keyword evidence="1" id="KW-0472">Membrane</keyword>
<organism evidence="2">
    <name type="scientific">Telmatobacter sp. DSM 110680</name>
    <dbReference type="NCBI Taxonomy" id="3036704"/>
    <lineage>
        <taxon>Bacteria</taxon>
        <taxon>Pseudomonadati</taxon>
        <taxon>Acidobacteriota</taxon>
        <taxon>Terriglobia</taxon>
        <taxon>Terriglobales</taxon>
        <taxon>Acidobacteriaceae</taxon>
        <taxon>Telmatobacter</taxon>
    </lineage>
</organism>
<gene>
    <name evidence="2" type="ORF">P8935_14835</name>
</gene>
<evidence type="ECO:0008006" key="3">
    <source>
        <dbReference type="Google" id="ProtNLM"/>
    </source>
</evidence>
<protein>
    <recommendedName>
        <fullName evidence="3">Secreted protein</fullName>
    </recommendedName>
</protein>
<feature type="transmembrane region" description="Helical" evidence="1">
    <location>
        <begin position="6"/>
        <end position="29"/>
    </location>
</feature>